<accession>A0A4Q8AEU7</accession>
<dbReference type="InterPro" id="IPR003807">
    <property type="entry name" value="DUF202"/>
</dbReference>
<dbReference type="Pfam" id="PF02656">
    <property type="entry name" value="DUF202"/>
    <property type="match status" value="1"/>
</dbReference>
<comment type="caution">
    <text evidence="7">The sequence shown here is derived from an EMBL/GenBank/DDBJ whole genome shotgun (WGS) entry which is preliminary data.</text>
</comment>
<organism evidence="7 8">
    <name type="scientific">Zhihengliuella halotolerans</name>
    <dbReference type="NCBI Taxonomy" id="370736"/>
    <lineage>
        <taxon>Bacteria</taxon>
        <taxon>Bacillati</taxon>
        <taxon>Actinomycetota</taxon>
        <taxon>Actinomycetes</taxon>
        <taxon>Micrococcales</taxon>
        <taxon>Micrococcaceae</taxon>
        <taxon>Zhihengliuella</taxon>
    </lineage>
</organism>
<name>A0A4Q8AEU7_9MICC</name>
<evidence type="ECO:0000313" key="7">
    <source>
        <dbReference type="EMBL" id="RZU62820.1"/>
    </source>
</evidence>
<keyword evidence="3 5" id="KW-1133">Transmembrane helix</keyword>
<dbReference type="Proteomes" id="UP000292685">
    <property type="component" value="Unassembled WGS sequence"/>
</dbReference>
<evidence type="ECO:0000256" key="3">
    <source>
        <dbReference type="ARBA" id="ARBA00022989"/>
    </source>
</evidence>
<evidence type="ECO:0000256" key="2">
    <source>
        <dbReference type="ARBA" id="ARBA00022692"/>
    </source>
</evidence>
<dbReference type="RefSeq" id="WP_102158786.1">
    <property type="nucleotide sequence ID" value="NZ_PGGT01000026.1"/>
</dbReference>
<evidence type="ECO:0000259" key="6">
    <source>
        <dbReference type="Pfam" id="PF02656"/>
    </source>
</evidence>
<feature type="domain" description="DUF202" evidence="6">
    <location>
        <begin position="16"/>
        <end position="78"/>
    </location>
</feature>
<keyword evidence="4 5" id="KW-0472">Membrane</keyword>
<evidence type="ECO:0000313" key="8">
    <source>
        <dbReference type="Proteomes" id="UP000292685"/>
    </source>
</evidence>
<dbReference type="OrthoDB" id="3701077at2"/>
<reference evidence="7 8" key="1">
    <citation type="submission" date="2019-02" db="EMBL/GenBank/DDBJ databases">
        <title>Sequencing the genomes of 1000 actinobacteria strains.</title>
        <authorList>
            <person name="Klenk H.-P."/>
        </authorList>
    </citation>
    <scope>NUCLEOTIDE SEQUENCE [LARGE SCALE GENOMIC DNA]</scope>
    <source>
        <strain evidence="7 8">DSM 17364</strain>
    </source>
</reference>
<keyword evidence="8" id="KW-1185">Reference proteome</keyword>
<evidence type="ECO:0000256" key="4">
    <source>
        <dbReference type="ARBA" id="ARBA00023136"/>
    </source>
</evidence>
<evidence type="ECO:0000256" key="1">
    <source>
        <dbReference type="ARBA" id="ARBA00004127"/>
    </source>
</evidence>
<comment type="subcellular location">
    <subcellularLocation>
        <location evidence="1">Endomembrane system</location>
        <topology evidence="1">Multi-pass membrane protein</topology>
    </subcellularLocation>
</comment>
<sequence length="117" mass="12342">MPDAPAPPPTPTYHGDPGLQPERTILSWGRTMLSITVVGAVFLRWLPHYGGWMVGLAVAAAVVALSIYVTQRVRYRRQAGGIREEALQADVVAIIGTTAAVAVLGVLGILAVLTTTP</sequence>
<feature type="transmembrane region" description="Helical" evidence="5">
    <location>
        <begin position="52"/>
        <end position="70"/>
    </location>
</feature>
<gene>
    <name evidence="7" type="ORF">EV380_2425</name>
</gene>
<keyword evidence="2 5" id="KW-0812">Transmembrane</keyword>
<proteinExistence type="predicted"/>
<protein>
    <submittedName>
        <fullName evidence="7">Uncharacterized protein DUF202</fullName>
    </submittedName>
</protein>
<evidence type="ECO:0000256" key="5">
    <source>
        <dbReference type="SAM" id="Phobius"/>
    </source>
</evidence>
<dbReference type="AlphaFoldDB" id="A0A4Q8AEU7"/>
<feature type="transmembrane region" description="Helical" evidence="5">
    <location>
        <begin position="91"/>
        <end position="113"/>
    </location>
</feature>
<dbReference type="GO" id="GO:0012505">
    <property type="term" value="C:endomembrane system"/>
    <property type="evidence" value="ECO:0007669"/>
    <property type="project" value="UniProtKB-SubCell"/>
</dbReference>
<dbReference type="EMBL" id="SHLA01000001">
    <property type="protein sequence ID" value="RZU62820.1"/>
    <property type="molecule type" value="Genomic_DNA"/>
</dbReference>